<proteinExistence type="inferred from homology"/>
<organism evidence="6 7">
    <name type="scientific">Tagetes erecta</name>
    <name type="common">African marigold</name>
    <dbReference type="NCBI Taxonomy" id="13708"/>
    <lineage>
        <taxon>Eukaryota</taxon>
        <taxon>Viridiplantae</taxon>
        <taxon>Streptophyta</taxon>
        <taxon>Embryophyta</taxon>
        <taxon>Tracheophyta</taxon>
        <taxon>Spermatophyta</taxon>
        <taxon>Magnoliopsida</taxon>
        <taxon>eudicotyledons</taxon>
        <taxon>Gunneridae</taxon>
        <taxon>Pentapetalae</taxon>
        <taxon>asterids</taxon>
        <taxon>campanulids</taxon>
        <taxon>Asterales</taxon>
        <taxon>Asteraceae</taxon>
        <taxon>Asteroideae</taxon>
        <taxon>Heliantheae alliance</taxon>
        <taxon>Tageteae</taxon>
        <taxon>Tagetes</taxon>
    </lineage>
</organism>
<evidence type="ECO:0000256" key="3">
    <source>
        <dbReference type="ARBA" id="ARBA00053747"/>
    </source>
</evidence>
<dbReference type="EMBL" id="JAUHHV010000003">
    <property type="protein sequence ID" value="KAK1430431.1"/>
    <property type="molecule type" value="Genomic_DNA"/>
</dbReference>
<dbReference type="FunFam" id="3.40.50.2000:FF:000056">
    <property type="entry name" value="Glycosyltransferase"/>
    <property type="match status" value="1"/>
</dbReference>
<evidence type="ECO:0000256" key="1">
    <source>
        <dbReference type="ARBA" id="ARBA00009995"/>
    </source>
</evidence>
<dbReference type="PROSITE" id="PS00375">
    <property type="entry name" value="UDPGT"/>
    <property type="match status" value="1"/>
</dbReference>
<keyword evidence="4" id="KW-0328">Glycosyltransferase</keyword>
<name>A0AAD8L0D1_TARER</name>
<comment type="caution">
    <text evidence="6">The sequence shown here is derived from an EMBL/GenBank/DDBJ whole genome shotgun (WGS) entry which is preliminary data.</text>
</comment>
<dbReference type="AlphaFoldDB" id="A0AAD8L0D1"/>
<reference evidence="6" key="1">
    <citation type="journal article" date="2023" name="bioRxiv">
        <title>Improved chromosome-level genome assembly for marigold (Tagetes erecta).</title>
        <authorList>
            <person name="Jiang F."/>
            <person name="Yuan L."/>
            <person name="Wang S."/>
            <person name="Wang H."/>
            <person name="Xu D."/>
            <person name="Wang A."/>
            <person name="Fan W."/>
        </authorList>
    </citation>
    <scope>NUCLEOTIDE SEQUENCE</scope>
    <source>
        <strain evidence="6">WSJ</strain>
        <tissue evidence="6">Leaf</tissue>
    </source>
</reference>
<dbReference type="GO" id="GO:0035251">
    <property type="term" value="F:UDP-glucosyltransferase activity"/>
    <property type="evidence" value="ECO:0007669"/>
    <property type="project" value="InterPro"/>
</dbReference>
<dbReference type="InterPro" id="IPR002213">
    <property type="entry name" value="UDP_glucos_trans"/>
</dbReference>
<dbReference type="Proteomes" id="UP001229421">
    <property type="component" value="Unassembled WGS sequence"/>
</dbReference>
<evidence type="ECO:0000256" key="2">
    <source>
        <dbReference type="ARBA" id="ARBA00022679"/>
    </source>
</evidence>
<dbReference type="Pfam" id="PF00201">
    <property type="entry name" value="UDPGT"/>
    <property type="match status" value="1"/>
</dbReference>
<accession>A0AAD8L0D1</accession>
<keyword evidence="7" id="KW-1185">Reference proteome</keyword>
<evidence type="ECO:0000256" key="5">
    <source>
        <dbReference type="RuleBase" id="RU362057"/>
    </source>
</evidence>
<dbReference type="EC" id="2.4.1.-" evidence="5"/>
<dbReference type="Gene3D" id="3.40.50.2000">
    <property type="entry name" value="Glycogen Phosphorylase B"/>
    <property type="match status" value="2"/>
</dbReference>
<dbReference type="InterPro" id="IPR050481">
    <property type="entry name" value="UDP-glycosyltransf_plant"/>
</dbReference>
<dbReference type="SUPFAM" id="SSF53756">
    <property type="entry name" value="UDP-Glycosyltransferase/glycogen phosphorylase"/>
    <property type="match status" value="1"/>
</dbReference>
<dbReference type="PANTHER" id="PTHR48048:SF98">
    <property type="entry name" value="FLAVONOL 3-O-GLUCOSYLTRANSFERASE"/>
    <property type="match status" value="1"/>
</dbReference>
<dbReference type="PANTHER" id="PTHR48048">
    <property type="entry name" value="GLYCOSYLTRANSFERASE"/>
    <property type="match status" value="1"/>
</dbReference>
<dbReference type="InterPro" id="IPR035595">
    <property type="entry name" value="UDP_glycos_trans_CS"/>
</dbReference>
<sequence length="481" mass="53794">MANNVAELVFIPAPGVGHIMSTVEMAKLLVSRDQRLSINVLLINPPHPVSPLTDYIESVTKNMNEHIRFTEVARDHTPPKVDPKAFLPSFNEFIRSHCKYVRDIVANMISNQDGSRKVVGFVVDILCVSMIDVANELRVPMYVFFTSNAAFVGFNLYVDQNQHVIELSDSDREIVMPCFVNPVPMHVVRAEFLLDEELEFLVYSFRELRKAKGIMVNTFLELETHAIKSFPDTNFPPVYPVGPILNLDGVGGKADDTNVLSWLDSQPPSSVVLLCFGSMGCFNEVQVKEIAHGLERSGYRFVWSLRRPPPSEQSVEVHSDDPTVLLPDGFLERTSGVGKVIGWAPQVSLLAHEAVGGFVSHCGWNSTLESLWFGIPMAAWPMYAEQQMNAFELVVELGLAVDMKSDYLMDLFNPDANVVIVTAEEIERGIRKLMKDNEVRTKVKEISKLSRATVAEGGSSYASVGYLVQEIMSLKFVCHYY</sequence>
<gene>
    <name evidence="6" type="ORF">QVD17_13150</name>
</gene>
<comment type="similarity">
    <text evidence="1 4">Belongs to the UDP-glycosyltransferase family.</text>
</comment>
<evidence type="ECO:0000256" key="4">
    <source>
        <dbReference type="RuleBase" id="RU003718"/>
    </source>
</evidence>
<evidence type="ECO:0000313" key="7">
    <source>
        <dbReference type="Proteomes" id="UP001229421"/>
    </source>
</evidence>
<protein>
    <recommendedName>
        <fullName evidence="5">Glycosyltransferase</fullName>
        <ecNumber evidence="5">2.4.1.-</ecNumber>
    </recommendedName>
</protein>
<dbReference type="CDD" id="cd03784">
    <property type="entry name" value="GT1_Gtf-like"/>
    <property type="match status" value="1"/>
</dbReference>
<keyword evidence="2 4" id="KW-0808">Transferase</keyword>
<evidence type="ECO:0000313" key="6">
    <source>
        <dbReference type="EMBL" id="KAK1430431.1"/>
    </source>
</evidence>
<comment type="function">
    <text evidence="3">May glycosylate diterpenes or flavonols in leaves.</text>
</comment>